<protein>
    <submittedName>
        <fullName evidence="6">Putative two component sensor</fullName>
    </submittedName>
</protein>
<dbReference type="Pfam" id="PF07730">
    <property type="entry name" value="HisKA_3"/>
    <property type="match status" value="1"/>
</dbReference>
<dbReference type="Gene3D" id="3.30.450.40">
    <property type="match status" value="2"/>
</dbReference>
<reference evidence="6 7" key="1">
    <citation type="submission" date="2017-08" db="EMBL/GenBank/DDBJ databases">
        <title>Complete Genome Sequence of Streptomyces formicae KY5, the formicamycin producer.</title>
        <authorList>
            <person name="Holmes N.A."/>
            <person name="Devine R."/>
            <person name="Qin Z."/>
            <person name="Seipke R.F."/>
            <person name="Wilkinson B."/>
            <person name="Hutchings M.I."/>
        </authorList>
    </citation>
    <scope>NUCLEOTIDE SEQUENCE [LARGE SCALE GENOMIC DNA]</scope>
    <source>
        <strain evidence="6 7">KY5</strain>
    </source>
</reference>
<evidence type="ECO:0000313" key="6">
    <source>
        <dbReference type="EMBL" id="ATL27527.1"/>
    </source>
</evidence>
<dbReference type="InterPro" id="IPR050482">
    <property type="entry name" value="Sensor_HK_TwoCompSys"/>
</dbReference>
<gene>
    <name evidence="6" type="ORF">KY5_2509</name>
</gene>
<keyword evidence="3" id="KW-0902">Two-component regulatory system</keyword>
<sequence length="666" mass="69445">MPDPHTEYATEMPLPAGAEAPLPSVPPLLEAVLTVGTDLELHATLQHIVDSAARLTGAGYGTLTVGTAGAGGPAELYVAGERPPAGPASASDVIGVPIHVHDEAFGDLLLARKERGAFTEDDRQLLKVLAGQAGIAIGNARLFETARQRERWIEGAAAVTTALLTGEEAADALMTVADRARVLAGAAAGVILQPTEAGGMTIVAAATDGAPHGWGTKSWRGAHTGSQRGAHTDPPHTPTHQPPPQAQETRPESRTTPAPTPDTAREAEPGQGAHTDPPHAPTHQPPPQAQETRPESRTTPAPAPDTAREAEPGQDAHTNPPHTPTHQPPPQAQETRPESRTTPAPAPDTARDAEPGQGARTDGPLGPAQPRNAPGAPSPTPPSLSPNDLIGTTIEPGSAVLEQLLGGEPVFIEDSATDPRMTTHVRARFGPSMMLPLQAGGRLIGTLALPRRRGAPAYTAAERLLATQFASQAALALVLADAQQSRQRLAVFEDRDRIARDLHDLVVQRLFATGMMLESTRRRAGSAKVESTLDHAVDELESTIQEVRTAIFALQQPPADAPTTFRGKVLRETAGAAAVLGIQPSTQFAGAVDTQVTEPVAGHLLAALRRALAATSRRTGVSRVDVTVDARATLPDGRTGVRLTVHDDGATDGVEAGTTVTWQAPL</sequence>
<feature type="compositionally biased region" description="Pro residues" evidence="4">
    <location>
        <begin position="278"/>
        <end position="288"/>
    </location>
</feature>
<accession>A0A291Q7R2</accession>
<dbReference type="Gene3D" id="1.20.5.1930">
    <property type="match status" value="1"/>
</dbReference>
<dbReference type="Proteomes" id="UP000221011">
    <property type="component" value="Chromosome"/>
</dbReference>
<keyword evidence="1" id="KW-0808">Transferase</keyword>
<name>A0A291Q7R2_9ACTN</name>
<feature type="region of interest" description="Disordered" evidence="4">
    <location>
        <begin position="213"/>
        <end position="393"/>
    </location>
</feature>
<dbReference type="KEGG" id="sfk:KY5_2509"/>
<keyword evidence="7" id="KW-1185">Reference proteome</keyword>
<evidence type="ECO:0000259" key="5">
    <source>
        <dbReference type="SMART" id="SM00065"/>
    </source>
</evidence>
<dbReference type="GO" id="GO:0046983">
    <property type="term" value="F:protein dimerization activity"/>
    <property type="evidence" value="ECO:0007669"/>
    <property type="project" value="InterPro"/>
</dbReference>
<dbReference type="EMBL" id="CP022685">
    <property type="protein sequence ID" value="ATL27527.1"/>
    <property type="molecule type" value="Genomic_DNA"/>
</dbReference>
<dbReference type="Pfam" id="PF13185">
    <property type="entry name" value="GAF_2"/>
    <property type="match status" value="1"/>
</dbReference>
<dbReference type="PANTHER" id="PTHR24421">
    <property type="entry name" value="NITRATE/NITRITE SENSOR PROTEIN NARX-RELATED"/>
    <property type="match status" value="1"/>
</dbReference>
<dbReference type="AlphaFoldDB" id="A0A291Q7R2"/>
<feature type="domain" description="GAF" evidence="5">
    <location>
        <begin position="23"/>
        <end position="147"/>
    </location>
</feature>
<dbReference type="SMART" id="SM00065">
    <property type="entry name" value="GAF"/>
    <property type="match status" value="2"/>
</dbReference>
<organism evidence="6 7">
    <name type="scientific">Streptomyces formicae</name>
    <dbReference type="NCBI Taxonomy" id="1616117"/>
    <lineage>
        <taxon>Bacteria</taxon>
        <taxon>Bacillati</taxon>
        <taxon>Actinomycetota</taxon>
        <taxon>Actinomycetes</taxon>
        <taxon>Kitasatosporales</taxon>
        <taxon>Streptomycetaceae</taxon>
        <taxon>Streptomyces</taxon>
    </lineage>
</organism>
<feature type="compositionally biased region" description="Pro residues" evidence="4">
    <location>
        <begin position="235"/>
        <end position="245"/>
    </location>
</feature>
<evidence type="ECO:0000256" key="2">
    <source>
        <dbReference type="ARBA" id="ARBA00022777"/>
    </source>
</evidence>
<dbReference type="PANTHER" id="PTHR24421:SF56">
    <property type="entry name" value="OXYGEN SENSOR HISTIDINE KINASE RESPONSE REGULATOR DOST"/>
    <property type="match status" value="1"/>
</dbReference>
<feature type="compositionally biased region" description="Pro residues" evidence="4">
    <location>
        <begin position="321"/>
        <end position="331"/>
    </location>
</feature>
<dbReference type="Pfam" id="PF01590">
    <property type="entry name" value="GAF"/>
    <property type="match status" value="1"/>
</dbReference>
<dbReference type="SUPFAM" id="SSF55781">
    <property type="entry name" value="GAF domain-like"/>
    <property type="match status" value="2"/>
</dbReference>
<evidence type="ECO:0000313" key="7">
    <source>
        <dbReference type="Proteomes" id="UP000221011"/>
    </source>
</evidence>
<dbReference type="GO" id="GO:0016020">
    <property type="term" value="C:membrane"/>
    <property type="evidence" value="ECO:0007669"/>
    <property type="project" value="InterPro"/>
</dbReference>
<dbReference type="InterPro" id="IPR003018">
    <property type="entry name" value="GAF"/>
</dbReference>
<dbReference type="InterPro" id="IPR011712">
    <property type="entry name" value="Sig_transdc_His_kin_sub3_dim/P"/>
</dbReference>
<proteinExistence type="predicted"/>
<dbReference type="GO" id="GO:0000155">
    <property type="term" value="F:phosphorelay sensor kinase activity"/>
    <property type="evidence" value="ECO:0007669"/>
    <property type="project" value="InterPro"/>
</dbReference>
<evidence type="ECO:0000256" key="4">
    <source>
        <dbReference type="SAM" id="MobiDB-lite"/>
    </source>
</evidence>
<feature type="domain" description="GAF" evidence="5">
    <location>
        <begin position="168"/>
        <end position="487"/>
    </location>
</feature>
<keyword evidence="2" id="KW-0418">Kinase</keyword>
<dbReference type="InterPro" id="IPR029016">
    <property type="entry name" value="GAF-like_dom_sf"/>
</dbReference>
<evidence type="ECO:0000256" key="1">
    <source>
        <dbReference type="ARBA" id="ARBA00022679"/>
    </source>
</evidence>
<evidence type="ECO:0000256" key="3">
    <source>
        <dbReference type="ARBA" id="ARBA00023012"/>
    </source>
</evidence>